<evidence type="ECO:0000256" key="8">
    <source>
        <dbReference type="SAM" id="Phobius"/>
    </source>
</evidence>
<evidence type="ECO:0000313" key="10">
    <source>
        <dbReference type="EMBL" id="MFC6381671.1"/>
    </source>
</evidence>
<keyword evidence="2" id="KW-0813">Transport</keyword>
<keyword evidence="6 8" id="KW-1133">Transmembrane helix</keyword>
<evidence type="ECO:0000256" key="6">
    <source>
        <dbReference type="ARBA" id="ARBA00022989"/>
    </source>
</evidence>
<reference evidence="11" key="1">
    <citation type="journal article" date="2019" name="Int. J. Syst. Evol. Microbiol.">
        <title>The Global Catalogue of Microorganisms (GCM) 10K type strain sequencing project: providing services to taxonomists for standard genome sequencing and annotation.</title>
        <authorList>
            <consortium name="The Broad Institute Genomics Platform"/>
            <consortium name="The Broad Institute Genome Sequencing Center for Infectious Disease"/>
            <person name="Wu L."/>
            <person name="Ma J."/>
        </authorList>
    </citation>
    <scope>NUCLEOTIDE SEQUENCE [LARGE SCALE GENOMIC DNA]</scope>
    <source>
        <strain evidence="11">CCM 2050</strain>
    </source>
</reference>
<feature type="transmembrane region" description="Helical" evidence="8">
    <location>
        <begin position="190"/>
        <end position="213"/>
    </location>
</feature>
<keyword evidence="3" id="KW-1003">Cell membrane</keyword>
<dbReference type="InterPro" id="IPR051084">
    <property type="entry name" value="H+-coupled_symporters"/>
</dbReference>
<dbReference type="PANTHER" id="PTHR43528">
    <property type="entry name" value="ALPHA-KETOGLUTARATE PERMEASE"/>
    <property type="match status" value="1"/>
</dbReference>
<feature type="transmembrane region" description="Helical" evidence="8">
    <location>
        <begin position="312"/>
        <end position="331"/>
    </location>
</feature>
<evidence type="ECO:0000256" key="7">
    <source>
        <dbReference type="ARBA" id="ARBA00023136"/>
    </source>
</evidence>
<organism evidence="10 11">
    <name type="scientific">Psychrobacter glacincola</name>
    <dbReference type="NCBI Taxonomy" id="56810"/>
    <lineage>
        <taxon>Bacteria</taxon>
        <taxon>Pseudomonadati</taxon>
        <taxon>Pseudomonadota</taxon>
        <taxon>Gammaproteobacteria</taxon>
        <taxon>Moraxellales</taxon>
        <taxon>Moraxellaceae</taxon>
        <taxon>Psychrobacter</taxon>
    </lineage>
</organism>
<evidence type="ECO:0000256" key="4">
    <source>
        <dbReference type="ARBA" id="ARBA00022692"/>
    </source>
</evidence>
<feature type="transmembrane region" description="Helical" evidence="8">
    <location>
        <begin position="156"/>
        <end position="178"/>
    </location>
</feature>
<evidence type="ECO:0000259" key="9">
    <source>
        <dbReference type="PROSITE" id="PS50850"/>
    </source>
</evidence>
<proteinExistence type="predicted"/>
<feature type="transmembrane region" description="Helical" evidence="8">
    <location>
        <begin position="90"/>
        <end position="111"/>
    </location>
</feature>
<gene>
    <name evidence="10" type="ORF">ACFP58_09415</name>
</gene>
<evidence type="ECO:0000256" key="1">
    <source>
        <dbReference type="ARBA" id="ARBA00004651"/>
    </source>
</evidence>
<feature type="transmembrane region" description="Helical" evidence="8">
    <location>
        <begin position="58"/>
        <end position="78"/>
    </location>
</feature>
<keyword evidence="4 8" id="KW-0812">Transmembrane</keyword>
<comment type="subcellular location">
    <subcellularLocation>
        <location evidence="1">Cell membrane</location>
        <topology evidence="1">Multi-pass membrane protein</topology>
    </subcellularLocation>
</comment>
<keyword evidence="11" id="KW-1185">Reference proteome</keyword>
<feature type="transmembrane region" description="Helical" evidence="8">
    <location>
        <begin position="246"/>
        <end position="267"/>
    </location>
</feature>
<dbReference type="InterPro" id="IPR011701">
    <property type="entry name" value="MFS"/>
</dbReference>
<dbReference type="RefSeq" id="WP_201563650.1">
    <property type="nucleotide sequence ID" value="NZ_CAJGZK010000016.1"/>
</dbReference>
<comment type="caution">
    <text evidence="10">The sequence shown here is derived from an EMBL/GenBank/DDBJ whole genome shotgun (WGS) entry which is preliminary data.</text>
</comment>
<protein>
    <submittedName>
        <fullName evidence="10">MFS transporter</fullName>
    </submittedName>
</protein>
<feature type="domain" description="Major facilitator superfamily (MFS) profile" evidence="9">
    <location>
        <begin position="17"/>
        <end position="427"/>
    </location>
</feature>
<dbReference type="InterPro" id="IPR036259">
    <property type="entry name" value="MFS_trans_sf"/>
</dbReference>
<evidence type="ECO:0000256" key="3">
    <source>
        <dbReference type="ARBA" id="ARBA00022475"/>
    </source>
</evidence>
<dbReference type="Pfam" id="PF07690">
    <property type="entry name" value="MFS_1"/>
    <property type="match status" value="1"/>
</dbReference>
<dbReference type="PROSITE" id="PS50850">
    <property type="entry name" value="MFS"/>
    <property type="match status" value="1"/>
</dbReference>
<dbReference type="SUPFAM" id="SSF103473">
    <property type="entry name" value="MFS general substrate transporter"/>
    <property type="match status" value="1"/>
</dbReference>
<name>A0ABW1W7K5_9GAMM</name>
<sequence>MPSRSQHTLMSSKDRNTVLFICFSSAVAFFDFLIYLYLSDIIAASFFPTITDSAIIKAQGIGLFAIGYLARPLGGIIFGRFGDIKGRKPILFISILVTAATLLAMACLPTYAQWGLIAPALFIVLRLIQGMAFGLFVPLAWVFVAEQVPRQYLSVACSYVTASFFVGVLFSNAFFLWLNNSMTTDQLANYGWRIPFFIAAILSVLPLLAWRWIDESPFFTHMKNSKPQAYVFKPFTLLFKHCKHSIFIGMVLTLIISSITIVVVLLLPDLIELSFTLDNDLFEFSHSLGIVFMIFGCVFYGIISNHQNFGKILTIGSVLLIIQMSAFFYHLQAGGDYILIMYALLGFCAGIVGMVPAILVQLFPTNVRLTGMAFCYNITYGIVGVLVPFGLGYATLYVSFSPALYIVFIGFIGIIMGIYFYNLPEFKKIDQII</sequence>
<dbReference type="InterPro" id="IPR020846">
    <property type="entry name" value="MFS_dom"/>
</dbReference>
<evidence type="ECO:0000256" key="2">
    <source>
        <dbReference type="ARBA" id="ARBA00022448"/>
    </source>
</evidence>
<evidence type="ECO:0000313" key="11">
    <source>
        <dbReference type="Proteomes" id="UP001596264"/>
    </source>
</evidence>
<dbReference type="PANTHER" id="PTHR43528:SF7">
    <property type="entry name" value="MFS TRANSPORTER"/>
    <property type="match status" value="1"/>
</dbReference>
<feature type="transmembrane region" description="Helical" evidence="8">
    <location>
        <begin position="18"/>
        <end position="38"/>
    </location>
</feature>
<feature type="transmembrane region" description="Helical" evidence="8">
    <location>
        <begin position="287"/>
        <end position="303"/>
    </location>
</feature>
<dbReference type="Gene3D" id="1.20.1250.20">
    <property type="entry name" value="MFS general substrate transporter like domains"/>
    <property type="match status" value="2"/>
</dbReference>
<dbReference type="Proteomes" id="UP001596264">
    <property type="component" value="Unassembled WGS sequence"/>
</dbReference>
<feature type="transmembrane region" description="Helical" evidence="8">
    <location>
        <begin position="374"/>
        <end position="396"/>
    </location>
</feature>
<feature type="transmembrane region" description="Helical" evidence="8">
    <location>
        <begin position="337"/>
        <end position="362"/>
    </location>
</feature>
<dbReference type="EMBL" id="JBHSTZ010000026">
    <property type="protein sequence ID" value="MFC6381671.1"/>
    <property type="molecule type" value="Genomic_DNA"/>
</dbReference>
<keyword evidence="7 8" id="KW-0472">Membrane</keyword>
<feature type="transmembrane region" description="Helical" evidence="8">
    <location>
        <begin position="117"/>
        <end position="144"/>
    </location>
</feature>
<accession>A0ABW1W7K5</accession>
<feature type="transmembrane region" description="Helical" evidence="8">
    <location>
        <begin position="402"/>
        <end position="421"/>
    </location>
</feature>
<evidence type="ECO:0000256" key="5">
    <source>
        <dbReference type="ARBA" id="ARBA00022847"/>
    </source>
</evidence>
<keyword evidence="5" id="KW-0769">Symport</keyword>